<gene>
    <name evidence="3" type="ORF">BB31_17820</name>
</gene>
<dbReference type="Gene3D" id="3.30.9.10">
    <property type="entry name" value="D-Amino Acid Oxidase, subunit A, domain 2"/>
    <property type="match status" value="1"/>
</dbReference>
<feature type="domain" description="FAD dependent oxidoreductase" evidence="2">
    <location>
        <begin position="2"/>
        <end position="346"/>
    </location>
</feature>
<keyword evidence="1" id="KW-0560">Oxidoreductase</keyword>
<dbReference type="GO" id="GO:0016491">
    <property type="term" value="F:oxidoreductase activity"/>
    <property type="evidence" value="ECO:0007669"/>
    <property type="project" value="UniProtKB-KW"/>
</dbReference>
<evidence type="ECO:0000313" key="3">
    <source>
        <dbReference type="EMBL" id="KFU80039.1"/>
    </source>
</evidence>
<dbReference type="SUPFAM" id="SSF51905">
    <property type="entry name" value="FAD/NAD(P)-binding domain"/>
    <property type="match status" value="1"/>
</dbReference>
<proteinExistence type="predicted"/>
<dbReference type="InterPro" id="IPR006076">
    <property type="entry name" value="FAD-dep_OxRdtase"/>
</dbReference>
<evidence type="ECO:0000313" key="4">
    <source>
        <dbReference type="Proteomes" id="UP000256220"/>
    </source>
</evidence>
<protein>
    <submittedName>
        <fullName evidence="3">Fructosyl-amino acid oxidase</fullName>
    </submittedName>
</protein>
<dbReference type="PANTHER" id="PTHR13847:SF289">
    <property type="entry name" value="GLYCINE OXIDASE"/>
    <property type="match status" value="1"/>
</dbReference>
<evidence type="ECO:0000259" key="2">
    <source>
        <dbReference type="Pfam" id="PF01266"/>
    </source>
</evidence>
<dbReference type="EMBL" id="JFBM01000014">
    <property type="protein sequence ID" value="KFU80039.1"/>
    <property type="molecule type" value="Genomic_DNA"/>
</dbReference>
<dbReference type="AlphaFoldDB" id="A0A2P2FTL5"/>
<dbReference type="Proteomes" id="UP000256220">
    <property type="component" value="Unassembled WGS sequence"/>
</dbReference>
<name>A0A2P2FTL5_AMYLU</name>
<sequence>MKIVVVGAGIIGASVARALAVAGADVVLLDQRGPGSGTTARTFAWTNANRKPDPAYQRLNIAGMEEHEKLAGELAGAPSYFRSGGLHCADAGNEPSLTANVELLRSRGYPAQWVDRDEARRIAGDVLIPEATKAIAYFPTEGYVLPERFLAAVLGDARRHGATLTIGQVVSVGERPQGASVTLADGTVLRADRVVVAAGRWTAGLAARSGFDIPMVTDVQRGSPIVGLLGFVRSPAIGLRCVLHTPGLNLRPAAEGATVVQALDLNPLVDPADAEVDRDITAAISARFTAVTGHPSPDIEFRVAIRSMPADGHTIAGNPPESARIYFLVTHSGITLAPILARLTAAEIVTGTGQNALAPFRPSRFAGAPRSDAAIAHPVHLGEQ</sequence>
<dbReference type="PANTHER" id="PTHR13847">
    <property type="entry name" value="SARCOSINE DEHYDROGENASE-RELATED"/>
    <property type="match status" value="1"/>
</dbReference>
<dbReference type="RefSeq" id="WP_034312210.1">
    <property type="nucleotide sequence ID" value="NZ_JFBM01000014.1"/>
</dbReference>
<accession>A0A2P2FTL5</accession>
<organism evidence="3 4">
    <name type="scientific">Amycolatopsis lurida NRRL 2430</name>
    <dbReference type="NCBI Taxonomy" id="1460371"/>
    <lineage>
        <taxon>Bacteria</taxon>
        <taxon>Bacillati</taxon>
        <taxon>Actinomycetota</taxon>
        <taxon>Actinomycetes</taxon>
        <taxon>Pseudonocardiales</taxon>
        <taxon>Pseudonocardiaceae</taxon>
        <taxon>Amycolatopsis</taxon>
    </lineage>
</organism>
<dbReference type="GO" id="GO:0005737">
    <property type="term" value="C:cytoplasm"/>
    <property type="evidence" value="ECO:0007669"/>
    <property type="project" value="TreeGrafter"/>
</dbReference>
<keyword evidence="4" id="KW-1185">Reference proteome</keyword>
<dbReference type="InterPro" id="IPR036188">
    <property type="entry name" value="FAD/NAD-bd_sf"/>
</dbReference>
<dbReference type="Gene3D" id="3.50.50.60">
    <property type="entry name" value="FAD/NAD(P)-binding domain"/>
    <property type="match status" value="1"/>
</dbReference>
<dbReference type="Pfam" id="PF01266">
    <property type="entry name" value="DAO"/>
    <property type="match status" value="1"/>
</dbReference>
<reference evidence="3 4" key="1">
    <citation type="journal article" date="2014" name="Genome Announc.">
        <title>Draft Genome Sequence of Amycolatopsis lurida NRRL 2430, Producer of the Glycopeptide Family Antibiotic Ristocetin.</title>
        <authorList>
            <person name="Kwun M.J."/>
            <person name="Hong H.J."/>
        </authorList>
    </citation>
    <scope>NUCLEOTIDE SEQUENCE [LARGE SCALE GENOMIC DNA]</scope>
    <source>
        <strain evidence="3 4">NRRL 2430</strain>
    </source>
</reference>
<evidence type="ECO:0000256" key="1">
    <source>
        <dbReference type="ARBA" id="ARBA00023002"/>
    </source>
</evidence>
<comment type="caution">
    <text evidence="3">The sequence shown here is derived from an EMBL/GenBank/DDBJ whole genome shotgun (WGS) entry which is preliminary data.</text>
</comment>